<feature type="domain" description="Amidohydrolase-related" evidence="2">
    <location>
        <begin position="38"/>
        <end position="281"/>
    </location>
</feature>
<dbReference type="InterPro" id="IPR032465">
    <property type="entry name" value="ACMSD"/>
</dbReference>
<evidence type="ECO:0000313" key="3">
    <source>
        <dbReference type="EMBL" id="UZF89342.1"/>
    </source>
</evidence>
<dbReference type="PANTHER" id="PTHR21240">
    <property type="entry name" value="2-AMINO-3-CARBOXYLMUCONATE-6-SEMIALDEHYDE DECARBOXYLASE"/>
    <property type="match status" value="1"/>
</dbReference>
<protein>
    <submittedName>
        <fullName evidence="3">Amidohydrolase family protein</fullName>
    </submittedName>
</protein>
<dbReference type="AlphaFoldDB" id="A0A9E7ZXZ2"/>
<organism evidence="3">
    <name type="scientific">Bosea sp. NBC_00436</name>
    <dbReference type="NCBI Taxonomy" id="2969620"/>
    <lineage>
        <taxon>Bacteria</taxon>
        <taxon>Pseudomonadati</taxon>
        <taxon>Pseudomonadota</taxon>
        <taxon>Alphaproteobacteria</taxon>
        <taxon>Hyphomicrobiales</taxon>
        <taxon>Boseaceae</taxon>
        <taxon>Bosea</taxon>
    </lineage>
</organism>
<dbReference type="GO" id="GO:0016831">
    <property type="term" value="F:carboxy-lyase activity"/>
    <property type="evidence" value="ECO:0007669"/>
    <property type="project" value="InterPro"/>
</dbReference>
<dbReference type="GO" id="GO:0016787">
    <property type="term" value="F:hydrolase activity"/>
    <property type="evidence" value="ECO:0007669"/>
    <property type="project" value="InterPro"/>
</dbReference>
<sequence length="281" mass="31578">MIIDYGSRPPLPAFGPKGAEHLKRYRQVYAASETAAEPQQDLAGYLAEYDKAGVSHVCVKARDLETTYGWRISNEDVADFCREQGPRFIGFAGVDPNKGMTAVRELDHAVRVLGLRGLNLQCFEHHLAVNDRRMYPLYAKCIELDIPVNIHCSINFATSTLMRYGHPSLLDEVMVDFPELRVCASPPGFPWVHELIGVAWRHPNVSIGLVAVRPKYLQVAGSGYEPLLQYGRTVLKDRIIFGSAYPLGPIARTIAEIRALPIGEEVERLWLHDNAKRFLRL</sequence>
<gene>
    <name evidence="3" type="ORF">NWE54_11400</name>
</gene>
<dbReference type="SUPFAM" id="SSF51556">
    <property type="entry name" value="Metallo-dependent hydrolases"/>
    <property type="match status" value="1"/>
</dbReference>
<name>A0A9E7ZXZ2_9HYPH</name>
<dbReference type="EMBL" id="CP102774">
    <property type="protein sequence ID" value="UZF89342.1"/>
    <property type="molecule type" value="Genomic_DNA"/>
</dbReference>
<dbReference type="Pfam" id="PF04909">
    <property type="entry name" value="Amidohydro_2"/>
    <property type="match status" value="1"/>
</dbReference>
<dbReference type="InterPro" id="IPR006680">
    <property type="entry name" value="Amidohydro-rel"/>
</dbReference>
<reference evidence="3" key="1">
    <citation type="submission" date="2022-08" db="EMBL/GenBank/DDBJ databases">
        <title>Complete Genome Sequences of 2 Bosea sp. soil isolates.</title>
        <authorList>
            <person name="Alvarez Arevalo M."/>
            <person name="Sterndorff E.B."/>
            <person name="Faurdal D."/>
            <person name="Joergensen T.S."/>
            <person name="Weber T."/>
        </authorList>
    </citation>
    <scope>NUCLEOTIDE SEQUENCE</scope>
    <source>
        <strain evidence="3">NBC_00436</strain>
    </source>
</reference>
<dbReference type="InterPro" id="IPR032466">
    <property type="entry name" value="Metal_Hydrolase"/>
</dbReference>
<dbReference type="PANTHER" id="PTHR21240:SF19">
    <property type="entry name" value="CATALYTIC_ HYDROLASE"/>
    <property type="match status" value="1"/>
</dbReference>
<evidence type="ECO:0000256" key="1">
    <source>
        <dbReference type="ARBA" id="ARBA00023239"/>
    </source>
</evidence>
<dbReference type="Gene3D" id="3.20.20.140">
    <property type="entry name" value="Metal-dependent hydrolases"/>
    <property type="match status" value="1"/>
</dbReference>
<keyword evidence="1" id="KW-0456">Lyase</keyword>
<proteinExistence type="predicted"/>
<evidence type="ECO:0000259" key="2">
    <source>
        <dbReference type="Pfam" id="PF04909"/>
    </source>
</evidence>
<accession>A0A9E7ZXZ2</accession>